<sequence>MNTHTNPSQIPQAGVVVIGGGTAGWTIIETLRKLDATLDITLITADSGDRYIKPQLSAAFSQNKTAATLINKTAESLAATLNITLLAHTVVTSIDSHAQTITSNHGMIGYHRLILATGAVPVLPANLPCEHTWQINHIDDFDKLQRKLATKPNQHIAIIGAGMIGVELAEDLSRAGHRITLIGRDQLPLLGVLPPIAATRLHTALTDIGICYLGDTHIQSIHPNQGQYQLSHANGELLVDEVITSTGLMLDKTLAASAGIDHSQHGIIVNPTTLQSSNPAIYAIGDCISIYGKPCRFVAVLREQASAIAHHILGLDHTGYQHKPPMIRLKNKAITVSITGEPTPQAWHIDNDDESLLLLSQRIDDTITAKIELKAPSK</sequence>
<dbReference type="STRING" id="34061.B0189_03205"/>
<evidence type="ECO:0000256" key="1">
    <source>
        <dbReference type="ARBA" id="ARBA00001974"/>
    </source>
</evidence>
<keyword evidence="3" id="KW-0285">Flavoprotein</keyword>
<dbReference type="RefSeq" id="WP_076554594.1">
    <property type="nucleotide sequence ID" value="NZ_FTNU01000002.1"/>
</dbReference>
<evidence type="ECO:0000259" key="5">
    <source>
        <dbReference type="Pfam" id="PF07992"/>
    </source>
</evidence>
<dbReference type="InterPro" id="IPR036188">
    <property type="entry name" value="FAD/NAD-bd_sf"/>
</dbReference>
<dbReference type="AlphaFoldDB" id="A0A1N7DTS3"/>
<proteinExistence type="inferred from homology"/>
<protein>
    <submittedName>
        <fullName evidence="6">Rubredoxin-NAD+ reductase</fullName>
    </submittedName>
</protein>
<dbReference type="PRINTS" id="PR00368">
    <property type="entry name" value="FADPNR"/>
</dbReference>
<dbReference type="PANTHER" id="PTHR43429">
    <property type="entry name" value="PYRIDINE NUCLEOTIDE-DISULFIDE OXIDOREDUCTASE DOMAIN-CONTAINING"/>
    <property type="match status" value="1"/>
</dbReference>
<evidence type="ECO:0000256" key="3">
    <source>
        <dbReference type="ARBA" id="ARBA00022630"/>
    </source>
</evidence>
<reference evidence="7" key="1">
    <citation type="submission" date="2017-01" db="EMBL/GenBank/DDBJ databases">
        <authorList>
            <person name="Varghese N."/>
            <person name="Submissions S."/>
        </authorList>
    </citation>
    <scope>NUCLEOTIDE SEQUENCE [LARGE SCALE GENOMIC DNA]</scope>
    <source>
        <strain evidence="7">DSM 21768</strain>
    </source>
</reference>
<evidence type="ECO:0000313" key="6">
    <source>
        <dbReference type="EMBL" id="SIR79161.1"/>
    </source>
</evidence>
<dbReference type="InterPro" id="IPR050260">
    <property type="entry name" value="FAD-bd_OxRdtase"/>
</dbReference>
<organism evidence="6 7">
    <name type="scientific">Moraxella cuniculi DSM 21768</name>
    <dbReference type="NCBI Taxonomy" id="1122245"/>
    <lineage>
        <taxon>Bacteria</taxon>
        <taxon>Pseudomonadati</taxon>
        <taxon>Pseudomonadota</taxon>
        <taxon>Gammaproteobacteria</taxon>
        <taxon>Moraxellales</taxon>
        <taxon>Moraxellaceae</taxon>
        <taxon>Moraxella</taxon>
    </lineage>
</organism>
<evidence type="ECO:0000313" key="7">
    <source>
        <dbReference type="Proteomes" id="UP000187495"/>
    </source>
</evidence>
<dbReference type="Gene3D" id="3.50.50.60">
    <property type="entry name" value="FAD/NAD(P)-binding domain"/>
    <property type="match status" value="2"/>
</dbReference>
<dbReference type="PANTHER" id="PTHR43429:SF3">
    <property type="entry name" value="NITRITE REDUCTASE [NAD(P)H]"/>
    <property type="match status" value="1"/>
</dbReference>
<dbReference type="PRINTS" id="PR00411">
    <property type="entry name" value="PNDRDTASEI"/>
</dbReference>
<gene>
    <name evidence="6" type="ORF">SAMN02745664_102104</name>
</gene>
<evidence type="ECO:0000256" key="4">
    <source>
        <dbReference type="ARBA" id="ARBA00022827"/>
    </source>
</evidence>
<accession>A0A1N7DTS3</accession>
<comment type="cofactor">
    <cofactor evidence="1">
        <name>FAD</name>
        <dbReference type="ChEBI" id="CHEBI:57692"/>
    </cofactor>
</comment>
<dbReference type="SUPFAM" id="SSF51905">
    <property type="entry name" value="FAD/NAD(P)-binding domain"/>
    <property type="match status" value="2"/>
</dbReference>
<keyword evidence="7" id="KW-1185">Reference proteome</keyword>
<feature type="domain" description="FAD/NAD(P)-binding" evidence="5">
    <location>
        <begin position="15"/>
        <end position="291"/>
    </location>
</feature>
<comment type="similarity">
    <text evidence="2">Belongs to the FAD-dependent oxidoreductase family.</text>
</comment>
<dbReference type="InterPro" id="IPR023753">
    <property type="entry name" value="FAD/NAD-binding_dom"/>
</dbReference>
<dbReference type="EMBL" id="FTNU01000002">
    <property type="protein sequence ID" value="SIR79161.1"/>
    <property type="molecule type" value="Genomic_DNA"/>
</dbReference>
<dbReference type="Pfam" id="PF07992">
    <property type="entry name" value="Pyr_redox_2"/>
    <property type="match status" value="1"/>
</dbReference>
<keyword evidence="4" id="KW-0274">FAD</keyword>
<evidence type="ECO:0000256" key="2">
    <source>
        <dbReference type="ARBA" id="ARBA00006442"/>
    </source>
</evidence>
<name>A0A1N7DTS3_9GAMM</name>
<dbReference type="Proteomes" id="UP000187495">
    <property type="component" value="Unassembled WGS sequence"/>
</dbReference>
<dbReference type="GO" id="GO:0016491">
    <property type="term" value="F:oxidoreductase activity"/>
    <property type="evidence" value="ECO:0007669"/>
    <property type="project" value="InterPro"/>
</dbReference>